<dbReference type="Proteomes" id="UP000253850">
    <property type="component" value="Chromosome"/>
</dbReference>
<protein>
    <submittedName>
        <fullName evidence="2">Uncharacterized protein</fullName>
    </submittedName>
</protein>
<evidence type="ECO:0000313" key="3">
    <source>
        <dbReference type="Proteomes" id="UP000253850"/>
    </source>
</evidence>
<dbReference type="AlphaFoldDB" id="A0AAX2AAC2"/>
<reference evidence="2 4" key="1">
    <citation type="submission" date="2017-10" db="EMBL/GenBank/DDBJ databases">
        <title>Genomics of the genus Arcobacter.</title>
        <authorList>
            <person name="Perez-Cataluna A."/>
            <person name="Figueras M.J."/>
        </authorList>
    </citation>
    <scope>NUCLEOTIDE SEQUENCE [LARGE SCALE GENOMIC DNA]</scope>
    <source>
        <strain evidence="2 4">CECT 7835</strain>
    </source>
</reference>
<dbReference type="EMBL" id="PDKM01000003">
    <property type="protein sequence ID" value="RXK10273.1"/>
    <property type="molecule type" value="Genomic_DNA"/>
</dbReference>
<name>A0AAX2AAC2_9BACT</name>
<accession>A0AAX2AAC2</accession>
<evidence type="ECO:0000313" key="1">
    <source>
        <dbReference type="EMBL" id="AXH13111.1"/>
    </source>
</evidence>
<dbReference type="KEGG" id="hbv:ABIV_2136"/>
<evidence type="ECO:0000313" key="2">
    <source>
        <dbReference type="EMBL" id="RXK10273.1"/>
    </source>
</evidence>
<gene>
    <name evidence="1" type="ORF">ABIV_2136</name>
    <name evidence="2" type="ORF">CRV05_07815</name>
</gene>
<keyword evidence="4" id="KW-1185">Reference proteome</keyword>
<organism evidence="2 4">
    <name type="scientific">Halarcobacter bivalviorum</name>
    <dbReference type="NCBI Taxonomy" id="663364"/>
    <lineage>
        <taxon>Bacteria</taxon>
        <taxon>Pseudomonadati</taxon>
        <taxon>Campylobacterota</taxon>
        <taxon>Epsilonproteobacteria</taxon>
        <taxon>Campylobacterales</taxon>
        <taxon>Arcobacteraceae</taxon>
        <taxon>Halarcobacter</taxon>
    </lineage>
</organism>
<evidence type="ECO:0000313" key="4">
    <source>
        <dbReference type="Proteomes" id="UP000289193"/>
    </source>
</evidence>
<sequence>MIKVLLINLLLINFLFASPKIYNAYALTISDENGKKEHIQNKRETDSDFNGTCFVEIFVNTKYKVEMPKVTIGTAIGHFKSSKSVYKNKIKVGEIMVFKLYNIRKGYLKITIYDKLYDMKTFIK</sequence>
<proteinExistence type="predicted"/>
<reference evidence="1 3" key="2">
    <citation type="submission" date="2018-07" db="EMBL/GenBank/DDBJ databases">
        <title>Complete genome of the Arcobacter bivalviorum type strain LMG 26154.</title>
        <authorList>
            <person name="Miller W.G."/>
            <person name="Yee E."/>
            <person name="Bono J.L."/>
        </authorList>
    </citation>
    <scope>NUCLEOTIDE SEQUENCE [LARGE SCALE GENOMIC DNA]</scope>
    <source>
        <strain evidence="1 3">LMG 26154</strain>
    </source>
</reference>
<dbReference type="EMBL" id="CP031217">
    <property type="protein sequence ID" value="AXH13111.1"/>
    <property type="molecule type" value="Genomic_DNA"/>
</dbReference>
<dbReference type="Proteomes" id="UP000289193">
    <property type="component" value="Unassembled WGS sequence"/>
</dbReference>
<dbReference type="RefSeq" id="WP_114839908.1">
    <property type="nucleotide sequence ID" value="NZ_CP031217.1"/>
</dbReference>